<reference evidence="1 2" key="1">
    <citation type="journal article" date="2022" name="New Phytol.">
        <title>Ecological generalism drives hyperdiversity of secondary metabolite gene clusters in xylarialean endophytes.</title>
        <authorList>
            <person name="Franco M.E.E."/>
            <person name="Wisecaver J.H."/>
            <person name="Arnold A.E."/>
            <person name="Ju Y.M."/>
            <person name="Slot J.C."/>
            <person name="Ahrendt S."/>
            <person name="Moore L.P."/>
            <person name="Eastman K.E."/>
            <person name="Scott K."/>
            <person name="Konkel Z."/>
            <person name="Mondo S.J."/>
            <person name="Kuo A."/>
            <person name="Hayes R.D."/>
            <person name="Haridas S."/>
            <person name="Andreopoulos B."/>
            <person name="Riley R."/>
            <person name="LaButti K."/>
            <person name="Pangilinan J."/>
            <person name="Lipzen A."/>
            <person name="Amirebrahimi M."/>
            <person name="Yan J."/>
            <person name="Adam C."/>
            <person name="Keymanesh K."/>
            <person name="Ng V."/>
            <person name="Louie K."/>
            <person name="Northen T."/>
            <person name="Drula E."/>
            <person name="Henrissat B."/>
            <person name="Hsieh H.M."/>
            <person name="Youens-Clark K."/>
            <person name="Lutzoni F."/>
            <person name="Miadlikowska J."/>
            <person name="Eastwood D.C."/>
            <person name="Hamelin R.C."/>
            <person name="Grigoriev I.V."/>
            <person name="U'Ren J.M."/>
        </authorList>
    </citation>
    <scope>NUCLEOTIDE SEQUENCE [LARGE SCALE GENOMIC DNA]</scope>
    <source>
        <strain evidence="1 2">CBS 119005</strain>
    </source>
</reference>
<dbReference type="EMBL" id="MU393604">
    <property type="protein sequence ID" value="KAI4859983.1"/>
    <property type="molecule type" value="Genomic_DNA"/>
</dbReference>
<sequence>MLLYTPTMIALLAGAWSLAAAAKAVAESPNHLRERQQSYGKISPKVVIVSMFSPEAEVWYENSLNSSVGDLLANNITVRGLSPLYPHVHCNEQGEVCQLTMGEAEINAATSMAAFVFSGLFDLTRTYFLLAGIAGVNPKLGTLGSVALSKYSVQVALQYEIDAREMPINFSTGYLPYGAYAPNEYPSIIYGTEVMELSENLRDVAAELAQQAELVDSADSADYCTRYVTSSGVYAAATASPSVIKCDSATSDVYYSGTLLSEAFENTTKLWTNQSTVTYCMSAQEDSAVLEVLMRATVWGLVDFSRAIAMRTGSDFDRPPPSVGAFQHLRLLDQNGFEIAIRNLYLAGVEIVTGIVAEWDSVFYEGIIPTNYIGDIIGTLGGEPDFGPGSLFDGKGFSVEPSGETSLTKRRILTRRKGRKTGGWM</sequence>
<proteinExistence type="predicted"/>
<gene>
    <name evidence="1" type="ORF">F4820DRAFT_438139</name>
</gene>
<organism evidence="1 2">
    <name type="scientific">Hypoxylon rubiginosum</name>
    <dbReference type="NCBI Taxonomy" id="110542"/>
    <lineage>
        <taxon>Eukaryota</taxon>
        <taxon>Fungi</taxon>
        <taxon>Dikarya</taxon>
        <taxon>Ascomycota</taxon>
        <taxon>Pezizomycotina</taxon>
        <taxon>Sordariomycetes</taxon>
        <taxon>Xylariomycetidae</taxon>
        <taxon>Xylariales</taxon>
        <taxon>Hypoxylaceae</taxon>
        <taxon>Hypoxylon</taxon>
    </lineage>
</organism>
<comment type="caution">
    <text evidence="1">The sequence shown here is derived from an EMBL/GenBank/DDBJ whole genome shotgun (WGS) entry which is preliminary data.</text>
</comment>
<protein>
    <submittedName>
        <fullName evidence="1">Purine nucleoside permease</fullName>
    </submittedName>
</protein>
<dbReference type="Proteomes" id="UP001497700">
    <property type="component" value="Unassembled WGS sequence"/>
</dbReference>
<evidence type="ECO:0000313" key="2">
    <source>
        <dbReference type="Proteomes" id="UP001497700"/>
    </source>
</evidence>
<name>A0ACB9YLG0_9PEZI</name>
<keyword evidence="2" id="KW-1185">Reference proteome</keyword>
<evidence type="ECO:0000313" key="1">
    <source>
        <dbReference type="EMBL" id="KAI4859983.1"/>
    </source>
</evidence>
<accession>A0ACB9YLG0</accession>